<sequence>MVSVKELLKKALLEKSKEEQNKYQGMLRVSELSQCPVKAVWSFLGEEPQVDEEKLPILAIGSNLHEMLQGFLPVEEAEKEFVRKHGDYQIVGHIDGIMTDPETGEKFIVEFKTIADKVYRNGKTTKDYLPSSHHILQAHFYMRMTGLEKAKIVYLLKSSGEIVEFDVDYDPEVEQEMLKVLDEAVSILKGNKEVVDIYNEIQSGSENWKCKYCFYSHLCEKEKSEKVLDELEYM</sequence>
<dbReference type="Gene3D" id="3.90.320.10">
    <property type="match status" value="1"/>
</dbReference>
<accession>C0QUX8</accession>
<gene>
    <name evidence="2" type="ordered locus">PERMA_A0049</name>
</gene>
<dbReference type="HOGENOM" id="CLU_1227653_0_0_0"/>
<dbReference type="AlphaFoldDB" id="C0QUX8"/>
<feature type="domain" description="PD-(D/E)XK endonuclease-like" evidence="1">
    <location>
        <begin position="78"/>
        <end position="220"/>
    </location>
</feature>
<dbReference type="RefSeq" id="WP_012675186.1">
    <property type="nucleotide sequence ID" value="NC_012439.1"/>
</dbReference>
<dbReference type="Proteomes" id="UP000001366">
    <property type="component" value="Plasmid unnamed"/>
</dbReference>
<protein>
    <recommendedName>
        <fullName evidence="1">PD-(D/E)XK endonuclease-like domain-containing protein</fullName>
    </recommendedName>
</protein>
<evidence type="ECO:0000259" key="1">
    <source>
        <dbReference type="Pfam" id="PF12705"/>
    </source>
</evidence>
<organism evidence="2 3">
    <name type="scientific">Persephonella marina (strain DSM 14350 / EX-H1)</name>
    <dbReference type="NCBI Taxonomy" id="123214"/>
    <lineage>
        <taxon>Bacteria</taxon>
        <taxon>Pseudomonadati</taxon>
        <taxon>Aquificota</taxon>
        <taxon>Aquificia</taxon>
        <taxon>Aquificales</taxon>
        <taxon>Hydrogenothermaceae</taxon>
        <taxon>Persephonella</taxon>
    </lineage>
</organism>
<evidence type="ECO:0000313" key="2">
    <source>
        <dbReference type="EMBL" id="ACO04998.1"/>
    </source>
</evidence>
<geneLocation type="plasmid" evidence="3">
    <name>pPERMA01</name>
</geneLocation>
<keyword evidence="2" id="KW-0614">Plasmid</keyword>
<dbReference type="OrthoDB" id="1982at2"/>
<reference evidence="2 3" key="1">
    <citation type="journal article" date="2009" name="J. Bacteriol.">
        <title>Complete and draft genome sequences of six members of the Aquificales.</title>
        <authorList>
            <person name="Reysenbach A.L."/>
            <person name="Hamamura N."/>
            <person name="Podar M."/>
            <person name="Griffiths E."/>
            <person name="Ferreira S."/>
            <person name="Hochstein R."/>
            <person name="Heidelberg J."/>
            <person name="Johnson J."/>
            <person name="Mead D."/>
            <person name="Pohorille A."/>
            <person name="Sarmiento M."/>
            <person name="Schweighofer K."/>
            <person name="Seshadri R."/>
            <person name="Voytek M.A."/>
        </authorList>
    </citation>
    <scope>NUCLEOTIDE SEQUENCE [LARGE SCALE GENOMIC DNA]</scope>
    <source>
        <strain evidence="3">DSM 14350 / EX-H1</strain>
        <plasmid evidence="3">pPERMA01</plasmid>
    </source>
</reference>
<name>C0QUX8_PERMH</name>
<dbReference type="InterPro" id="IPR011604">
    <property type="entry name" value="PDDEXK-like_dom_sf"/>
</dbReference>
<evidence type="ECO:0000313" key="3">
    <source>
        <dbReference type="Proteomes" id="UP000001366"/>
    </source>
</evidence>
<proteinExistence type="predicted"/>
<dbReference type="PaxDb" id="123214-PERMA_A0049"/>
<dbReference type="EMBL" id="CP001231">
    <property type="protein sequence ID" value="ACO04998.1"/>
    <property type="molecule type" value="Genomic_DNA"/>
</dbReference>
<dbReference type="KEGG" id="pmx:PERMA_A0049"/>
<dbReference type="InterPro" id="IPR038726">
    <property type="entry name" value="PDDEXK_AddAB-type"/>
</dbReference>
<dbReference type="Pfam" id="PF12705">
    <property type="entry name" value="PDDEXK_1"/>
    <property type="match status" value="1"/>
</dbReference>
<keyword evidence="3" id="KW-1185">Reference proteome</keyword>
<dbReference type="eggNOG" id="COG1468">
    <property type="taxonomic scope" value="Bacteria"/>
</dbReference>